<dbReference type="EMBL" id="BAABJX010000032">
    <property type="protein sequence ID" value="GAA4835927.1"/>
    <property type="molecule type" value="Genomic_DNA"/>
</dbReference>
<gene>
    <name evidence="1" type="ORF">GCM10023331_21470</name>
</gene>
<dbReference type="RefSeq" id="WP_345371659.1">
    <property type="nucleotide sequence ID" value="NZ_BAABJX010000032.1"/>
</dbReference>
<keyword evidence="2" id="KW-1185">Reference proteome</keyword>
<organism evidence="1 2">
    <name type="scientific">Algivirga pacifica</name>
    <dbReference type="NCBI Taxonomy" id="1162670"/>
    <lineage>
        <taxon>Bacteria</taxon>
        <taxon>Pseudomonadati</taxon>
        <taxon>Bacteroidota</taxon>
        <taxon>Cytophagia</taxon>
        <taxon>Cytophagales</taxon>
        <taxon>Flammeovirgaceae</taxon>
        <taxon>Algivirga</taxon>
    </lineage>
</organism>
<protein>
    <submittedName>
        <fullName evidence="1">Uncharacterized protein</fullName>
    </submittedName>
</protein>
<proteinExistence type="predicted"/>
<name>A0ABP9DAU9_9BACT</name>
<evidence type="ECO:0000313" key="2">
    <source>
        <dbReference type="Proteomes" id="UP001500298"/>
    </source>
</evidence>
<accession>A0ABP9DAU9</accession>
<evidence type="ECO:0000313" key="1">
    <source>
        <dbReference type="EMBL" id="GAA4835927.1"/>
    </source>
</evidence>
<sequence length="73" mass="8676">MNHQLQLTLLSCFGEKVAELELPNCFLELYCCEGYLLEIEYDEHKKEIKHIREQTDLDWLLAYVNSLQLPLAY</sequence>
<comment type="caution">
    <text evidence="1">The sequence shown here is derived from an EMBL/GenBank/DDBJ whole genome shotgun (WGS) entry which is preliminary data.</text>
</comment>
<reference evidence="2" key="1">
    <citation type="journal article" date="2019" name="Int. J. Syst. Evol. Microbiol.">
        <title>The Global Catalogue of Microorganisms (GCM) 10K type strain sequencing project: providing services to taxonomists for standard genome sequencing and annotation.</title>
        <authorList>
            <consortium name="The Broad Institute Genomics Platform"/>
            <consortium name="The Broad Institute Genome Sequencing Center for Infectious Disease"/>
            <person name="Wu L."/>
            <person name="Ma J."/>
        </authorList>
    </citation>
    <scope>NUCLEOTIDE SEQUENCE [LARGE SCALE GENOMIC DNA]</scope>
    <source>
        <strain evidence="2">JCM 18326</strain>
    </source>
</reference>
<dbReference type="Proteomes" id="UP001500298">
    <property type="component" value="Unassembled WGS sequence"/>
</dbReference>